<evidence type="ECO:0000256" key="1">
    <source>
        <dbReference type="SAM" id="SignalP"/>
    </source>
</evidence>
<dbReference type="RefSeq" id="WP_134437051.1">
    <property type="nucleotide sequence ID" value="NZ_SOML01000010.1"/>
</dbReference>
<feature type="chain" id="PRO_5021216452" evidence="1">
    <location>
        <begin position="19"/>
        <end position="295"/>
    </location>
</feature>
<gene>
    <name evidence="2" type="ORF">E2605_14805</name>
</gene>
<dbReference type="Proteomes" id="UP000297861">
    <property type="component" value="Unassembled WGS sequence"/>
</dbReference>
<keyword evidence="1" id="KW-0732">Signal</keyword>
<proteinExistence type="predicted"/>
<protein>
    <submittedName>
        <fullName evidence="2">Uncharacterized protein</fullName>
    </submittedName>
</protein>
<sequence>MKKLLLSFFLILSTYSYAQDRIDKKTPIISRNIISELSKAQGFMLMNNGEWFESDKFITKEDLSLSLRRILENEKDSRFCLDNFSSFQFREISYNGKSYIILIKKAFNGQYKYNAIKKDWIGFNRYSYVILDKEELKNKLNNISDSSINKIELSVISVPEFILDFGEKDVIKEIESKIVEEDNKFKDEIEKQEYQNKQIIKRFEDRGLSLDKAPIQKPSIYKFIFHIYPFKEKNIVQFVLYGFKDNPNTKIKFPFFLETNPVLESNTAPYFGTAQMFEHCYYETDYNTFFKFINF</sequence>
<feature type="signal peptide" evidence="1">
    <location>
        <begin position="1"/>
        <end position="18"/>
    </location>
</feature>
<comment type="caution">
    <text evidence="2">The sequence shown here is derived from an EMBL/GenBank/DDBJ whole genome shotgun (WGS) entry which is preliminary data.</text>
</comment>
<organism evidence="2 3">
    <name type="scientific">Dysgonomonas capnocytophagoides</name>
    <dbReference type="NCBI Taxonomy" id="45254"/>
    <lineage>
        <taxon>Bacteria</taxon>
        <taxon>Pseudomonadati</taxon>
        <taxon>Bacteroidota</taxon>
        <taxon>Bacteroidia</taxon>
        <taxon>Bacteroidales</taxon>
        <taxon>Dysgonomonadaceae</taxon>
        <taxon>Dysgonomonas</taxon>
    </lineage>
</organism>
<reference evidence="2 3" key="1">
    <citation type="submission" date="2019-03" db="EMBL/GenBank/DDBJ databases">
        <title>San Antonio Military Medical Center submission to MRSN (WRAIR), pending publication.</title>
        <authorList>
            <person name="Blyth D.M."/>
            <person name="Mccarthy S.L."/>
            <person name="Schall S.E."/>
            <person name="Stam J.A."/>
            <person name="Ong A.C."/>
            <person name="Mcgann P.T."/>
        </authorList>
    </citation>
    <scope>NUCLEOTIDE SEQUENCE [LARGE SCALE GENOMIC DNA]</scope>
    <source>
        <strain evidence="2 3">MRSN571793</strain>
    </source>
</reference>
<keyword evidence="3" id="KW-1185">Reference proteome</keyword>
<evidence type="ECO:0000313" key="3">
    <source>
        <dbReference type="Proteomes" id="UP000297861"/>
    </source>
</evidence>
<accession>A0A4Y8KZ09</accession>
<name>A0A4Y8KZ09_9BACT</name>
<dbReference type="EMBL" id="SOML01000010">
    <property type="protein sequence ID" value="TFD94640.1"/>
    <property type="molecule type" value="Genomic_DNA"/>
</dbReference>
<dbReference type="AlphaFoldDB" id="A0A4Y8KZ09"/>
<evidence type="ECO:0000313" key="2">
    <source>
        <dbReference type="EMBL" id="TFD94640.1"/>
    </source>
</evidence>